<dbReference type="EMBL" id="JAUKUA010000002">
    <property type="protein sequence ID" value="KAK0724357.1"/>
    <property type="molecule type" value="Genomic_DNA"/>
</dbReference>
<dbReference type="AlphaFoldDB" id="A0AA40E454"/>
<gene>
    <name evidence="2" type="ORF">B0H67DRAFT_656762</name>
</gene>
<dbReference type="Proteomes" id="UP001172102">
    <property type="component" value="Unassembled WGS sequence"/>
</dbReference>
<keyword evidence="3" id="KW-1185">Reference proteome</keyword>
<proteinExistence type="predicted"/>
<sequence length="191" mass="21212">MMAPKKASAKAPAPALNMIGEGTTRHVWSREAPEDIEETSPTRVVKQERTGPNPGSRTHHEFRVHTQVLTALARDNAIQTHASRRVEIPILHGILLPGQPDWEEILAGLPRFRPLSRSFALVVEKVLPLPLTVREILTGKYSNGSHPGYEVDSGAKHCMVRPYLGQYTPPLAHQTGNFNLRNMPLSLTQIQ</sequence>
<comment type="caution">
    <text evidence="2">The sequence shown here is derived from an EMBL/GenBank/DDBJ whole genome shotgun (WGS) entry which is preliminary data.</text>
</comment>
<evidence type="ECO:0000313" key="3">
    <source>
        <dbReference type="Proteomes" id="UP001172102"/>
    </source>
</evidence>
<reference evidence="2" key="1">
    <citation type="submission" date="2023-06" db="EMBL/GenBank/DDBJ databases">
        <title>Genome-scale phylogeny and comparative genomics of the fungal order Sordariales.</title>
        <authorList>
            <consortium name="Lawrence Berkeley National Laboratory"/>
            <person name="Hensen N."/>
            <person name="Bonometti L."/>
            <person name="Westerberg I."/>
            <person name="Brannstrom I.O."/>
            <person name="Guillou S."/>
            <person name="Cros-Aarteil S."/>
            <person name="Calhoun S."/>
            <person name="Haridas S."/>
            <person name="Kuo A."/>
            <person name="Mondo S."/>
            <person name="Pangilinan J."/>
            <person name="Riley R."/>
            <person name="Labutti K."/>
            <person name="Andreopoulos B."/>
            <person name="Lipzen A."/>
            <person name="Chen C."/>
            <person name="Yanf M."/>
            <person name="Daum C."/>
            <person name="Ng V."/>
            <person name="Clum A."/>
            <person name="Steindorff A."/>
            <person name="Ohm R."/>
            <person name="Martin F."/>
            <person name="Silar P."/>
            <person name="Natvig D."/>
            <person name="Lalanne C."/>
            <person name="Gautier V."/>
            <person name="Ament-Velasquez S.L."/>
            <person name="Kruys A."/>
            <person name="Hutchinson M.I."/>
            <person name="Powell A.J."/>
            <person name="Barry K."/>
            <person name="Miller A.N."/>
            <person name="Grigoriev I.V."/>
            <person name="Debuchy R."/>
            <person name="Gladieux P."/>
            <person name="Thoren M.H."/>
            <person name="Johannesson H."/>
        </authorList>
    </citation>
    <scope>NUCLEOTIDE SEQUENCE</scope>
    <source>
        <strain evidence="2">SMH4607-1</strain>
    </source>
</reference>
<name>A0AA40E454_9PEZI</name>
<accession>A0AA40E454</accession>
<protein>
    <submittedName>
        <fullName evidence="2">Uncharacterized protein</fullName>
    </submittedName>
</protein>
<evidence type="ECO:0000256" key="1">
    <source>
        <dbReference type="SAM" id="MobiDB-lite"/>
    </source>
</evidence>
<feature type="region of interest" description="Disordered" evidence="1">
    <location>
        <begin position="29"/>
        <end position="59"/>
    </location>
</feature>
<evidence type="ECO:0000313" key="2">
    <source>
        <dbReference type="EMBL" id="KAK0724357.1"/>
    </source>
</evidence>
<organism evidence="2 3">
    <name type="scientific">Lasiosphaeris hirsuta</name>
    <dbReference type="NCBI Taxonomy" id="260670"/>
    <lineage>
        <taxon>Eukaryota</taxon>
        <taxon>Fungi</taxon>
        <taxon>Dikarya</taxon>
        <taxon>Ascomycota</taxon>
        <taxon>Pezizomycotina</taxon>
        <taxon>Sordariomycetes</taxon>
        <taxon>Sordariomycetidae</taxon>
        <taxon>Sordariales</taxon>
        <taxon>Lasiosphaeriaceae</taxon>
        <taxon>Lasiosphaeris</taxon>
    </lineage>
</organism>